<sequence length="96" mass="10761">MDMPRLQCVGGRPRCPLSSSNLLFVSFTGLWLSAKRPERWRPCFSNADSRLKSIHHPRCCGPVSSYVVVHPSIVFANIEASHWRGIVCLSVPVQRA</sequence>
<gene>
    <name evidence="1" type="ORF">SODALDRAFT_9504</name>
</gene>
<dbReference type="GeneID" id="39584287"/>
<organism evidence="1 2">
    <name type="scientific">Sodiomyces alkalinus (strain CBS 110278 / VKM F-3762 / F11)</name>
    <name type="common">Alkaliphilic filamentous fungus</name>
    <dbReference type="NCBI Taxonomy" id="1314773"/>
    <lineage>
        <taxon>Eukaryota</taxon>
        <taxon>Fungi</taxon>
        <taxon>Dikarya</taxon>
        <taxon>Ascomycota</taxon>
        <taxon>Pezizomycotina</taxon>
        <taxon>Sordariomycetes</taxon>
        <taxon>Hypocreomycetidae</taxon>
        <taxon>Glomerellales</taxon>
        <taxon>Plectosphaerellaceae</taxon>
        <taxon>Sodiomyces</taxon>
    </lineage>
</organism>
<proteinExistence type="predicted"/>
<dbReference type="EMBL" id="ML119051">
    <property type="protein sequence ID" value="ROT42186.1"/>
    <property type="molecule type" value="Genomic_DNA"/>
</dbReference>
<evidence type="ECO:0000313" key="1">
    <source>
        <dbReference type="EMBL" id="ROT42186.1"/>
    </source>
</evidence>
<reference evidence="1 2" key="1">
    <citation type="journal article" date="2018" name="Mol. Ecol.">
        <title>The obligate alkalophilic soda-lake fungus Sodiomyces alkalinus has shifted to a protein diet.</title>
        <authorList>
            <person name="Grum-Grzhimaylo A.A."/>
            <person name="Falkoski D.L."/>
            <person name="van den Heuvel J."/>
            <person name="Valero-Jimenez C.A."/>
            <person name="Min B."/>
            <person name="Choi I.G."/>
            <person name="Lipzen A."/>
            <person name="Daum C.G."/>
            <person name="Aanen D.K."/>
            <person name="Tsang A."/>
            <person name="Henrissat B."/>
            <person name="Bilanenko E.N."/>
            <person name="de Vries R.P."/>
            <person name="van Kan J.A.L."/>
            <person name="Grigoriev I.V."/>
            <person name="Debets A.J.M."/>
        </authorList>
    </citation>
    <scope>NUCLEOTIDE SEQUENCE [LARGE SCALE GENOMIC DNA]</scope>
    <source>
        <strain evidence="1 2">F11</strain>
    </source>
</reference>
<protein>
    <submittedName>
        <fullName evidence="1">Uncharacterized protein</fullName>
    </submittedName>
</protein>
<name>A0A3N2Q658_SODAK</name>
<dbReference type="Proteomes" id="UP000272025">
    <property type="component" value="Unassembled WGS sequence"/>
</dbReference>
<keyword evidence="2" id="KW-1185">Reference proteome</keyword>
<dbReference type="RefSeq" id="XP_028469992.1">
    <property type="nucleotide sequence ID" value="XM_028615810.1"/>
</dbReference>
<dbReference type="AlphaFoldDB" id="A0A3N2Q658"/>
<accession>A0A3N2Q658</accession>
<evidence type="ECO:0000313" key="2">
    <source>
        <dbReference type="Proteomes" id="UP000272025"/>
    </source>
</evidence>